<accession>A0A1N7RPI0</accession>
<evidence type="ECO:0000313" key="2">
    <source>
        <dbReference type="Proteomes" id="UP000195569"/>
    </source>
</evidence>
<comment type="caution">
    <text evidence="1">The sequence shown here is derived from an EMBL/GenBank/DDBJ whole genome shotgun (WGS) entry which is preliminary data.</text>
</comment>
<organism evidence="1 2">
    <name type="scientific">Paraburkholderia piptadeniae</name>
    <dbReference type="NCBI Taxonomy" id="1701573"/>
    <lineage>
        <taxon>Bacteria</taxon>
        <taxon>Pseudomonadati</taxon>
        <taxon>Pseudomonadota</taxon>
        <taxon>Betaproteobacteria</taxon>
        <taxon>Burkholderiales</taxon>
        <taxon>Burkholderiaceae</taxon>
        <taxon>Paraburkholderia</taxon>
    </lineage>
</organism>
<dbReference type="Proteomes" id="UP000195569">
    <property type="component" value="Unassembled WGS sequence"/>
</dbReference>
<keyword evidence="2" id="KW-1185">Reference proteome</keyword>
<protein>
    <submittedName>
        <fullName evidence="1">Uncharacterized protein</fullName>
    </submittedName>
</protein>
<dbReference type="AlphaFoldDB" id="A0A1N7RPI0"/>
<sequence length="136" mass="14738">MSLPLSLVSQRRAHNNVDLRSGTSFDTERLCIQHNLAPFSAENAEHLFANDPVVAAVSFVPARPSSYVNAKTLNIGPRNLPSDEGDVPVCELFQRGVLNPFGAALTYSATKPRAHAMRGFVEFSRGVSGQLKLAKC</sequence>
<name>A0A1N7RPI0_9BURK</name>
<dbReference type="EMBL" id="CYGY02000011">
    <property type="protein sequence ID" value="SIT37017.1"/>
    <property type="molecule type" value="Genomic_DNA"/>
</dbReference>
<reference evidence="1" key="1">
    <citation type="submission" date="2016-12" db="EMBL/GenBank/DDBJ databases">
        <authorList>
            <person name="Moulin L."/>
        </authorList>
    </citation>
    <scope>NUCLEOTIDE SEQUENCE [LARGE SCALE GENOMIC DNA]</scope>
    <source>
        <strain evidence="1">STM 7183</strain>
    </source>
</reference>
<evidence type="ECO:0000313" key="1">
    <source>
        <dbReference type="EMBL" id="SIT37017.1"/>
    </source>
</evidence>
<gene>
    <name evidence="1" type="ORF">BN2476_110062</name>
</gene>
<proteinExistence type="predicted"/>